<dbReference type="EMBL" id="JACBYQ010000001">
    <property type="protein sequence ID" value="NYE94002.1"/>
    <property type="molecule type" value="Genomic_DNA"/>
</dbReference>
<dbReference type="RefSeq" id="WP_179387825.1">
    <property type="nucleotide sequence ID" value="NZ_JACBYQ010000001.1"/>
</dbReference>
<evidence type="ECO:0000313" key="1">
    <source>
        <dbReference type="EMBL" id="NYE94002.1"/>
    </source>
</evidence>
<sequence length="124" mass="13146">MLDLFESGIPAALIAQIDTNRDGIIDANFPVGTNGLADILETSPDSGVINYTLKNTDGDDKPDFIDAISDETNFDLYQVGNSQFDDLGIGFISRIVDPDADGIMGVVDTDATHRGSPGAPLATW</sequence>
<dbReference type="Proteomes" id="UP000521748">
    <property type="component" value="Unassembled WGS sequence"/>
</dbReference>
<name>A0A7Y9LR09_9MICC</name>
<protein>
    <submittedName>
        <fullName evidence="1">Uncharacterized protein</fullName>
    </submittedName>
</protein>
<evidence type="ECO:0000313" key="2">
    <source>
        <dbReference type="Proteomes" id="UP000521748"/>
    </source>
</evidence>
<organism evidence="1 2">
    <name type="scientific">Psychromicrobium silvestre</name>
    <dbReference type="NCBI Taxonomy" id="1645614"/>
    <lineage>
        <taxon>Bacteria</taxon>
        <taxon>Bacillati</taxon>
        <taxon>Actinomycetota</taxon>
        <taxon>Actinomycetes</taxon>
        <taxon>Micrococcales</taxon>
        <taxon>Micrococcaceae</taxon>
        <taxon>Psychromicrobium</taxon>
    </lineage>
</organism>
<dbReference type="AlphaFoldDB" id="A0A7Y9LR09"/>
<comment type="caution">
    <text evidence="1">The sequence shown here is derived from an EMBL/GenBank/DDBJ whole genome shotgun (WGS) entry which is preliminary data.</text>
</comment>
<keyword evidence="2" id="KW-1185">Reference proteome</keyword>
<accession>A0A7Y9LR09</accession>
<reference evidence="1 2" key="1">
    <citation type="submission" date="2020-07" db="EMBL/GenBank/DDBJ databases">
        <title>Sequencing the genomes of 1000 actinobacteria strains.</title>
        <authorList>
            <person name="Klenk H.-P."/>
        </authorList>
    </citation>
    <scope>NUCLEOTIDE SEQUENCE [LARGE SCALE GENOMIC DNA]</scope>
    <source>
        <strain evidence="1 2">DSM 102047</strain>
    </source>
</reference>
<proteinExistence type="predicted"/>
<gene>
    <name evidence="1" type="ORF">FHU41_000223</name>
</gene>